<dbReference type="AlphaFoldDB" id="A0AA41VIE3"/>
<feature type="compositionally biased region" description="Polar residues" evidence="2">
    <location>
        <begin position="718"/>
        <end position="727"/>
    </location>
</feature>
<dbReference type="PANTHER" id="PTHR31659:SF9">
    <property type="entry name" value="PROTEIN: UPF0503-LIKE PROTEIN, PUTATIVE (DUF740)-RELATED"/>
    <property type="match status" value="1"/>
</dbReference>
<dbReference type="EMBL" id="JAJJMA010227973">
    <property type="protein sequence ID" value="MCL7041823.1"/>
    <property type="molecule type" value="Genomic_DNA"/>
</dbReference>
<feature type="region of interest" description="Disordered" evidence="2">
    <location>
        <begin position="546"/>
        <end position="576"/>
    </location>
</feature>
<feature type="compositionally biased region" description="Basic and acidic residues" evidence="2">
    <location>
        <begin position="546"/>
        <end position="573"/>
    </location>
</feature>
<dbReference type="PANTHER" id="PTHR31659">
    <property type="entry name" value="PROTEIN: UPF0503-LIKE PROTEIN, PUTATIVE (DUF740)-RELATED"/>
    <property type="match status" value="1"/>
</dbReference>
<feature type="region of interest" description="Disordered" evidence="2">
    <location>
        <begin position="73"/>
        <end position="108"/>
    </location>
</feature>
<reference evidence="3" key="1">
    <citation type="submission" date="2022-03" db="EMBL/GenBank/DDBJ databases">
        <title>A functionally conserved STORR gene fusion in Papaver species that diverged 16.8 million years ago.</title>
        <authorList>
            <person name="Catania T."/>
        </authorList>
    </citation>
    <scope>NUCLEOTIDE SEQUENCE</scope>
    <source>
        <strain evidence="3">S-191538</strain>
    </source>
</reference>
<feature type="region of interest" description="Disordered" evidence="2">
    <location>
        <begin position="709"/>
        <end position="733"/>
    </location>
</feature>
<evidence type="ECO:0000313" key="3">
    <source>
        <dbReference type="EMBL" id="MCL7041823.1"/>
    </source>
</evidence>
<dbReference type="InterPro" id="IPR008004">
    <property type="entry name" value="OCTOPUS-like"/>
</dbReference>
<name>A0AA41VIE3_PAPNU</name>
<dbReference type="Pfam" id="PF05340">
    <property type="entry name" value="DUF740"/>
    <property type="match status" value="1"/>
</dbReference>
<comment type="caution">
    <text evidence="3">The sequence shown here is derived from an EMBL/GenBank/DDBJ whole genome shotgun (WGS) entry which is preliminary data.</text>
</comment>
<dbReference type="Proteomes" id="UP001177140">
    <property type="component" value="Unassembled WGS sequence"/>
</dbReference>
<protein>
    <submittedName>
        <fullName evidence="3">Uncharacterized protein</fullName>
    </submittedName>
</protein>
<feature type="region of interest" description="Disordered" evidence="2">
    <location>
        <begin position="645"/>
        <end position="681"/>
    </location>
</feature>
<feature type="compositionally biased region" description="Low complexity" evidence="2">
    <location>
        <begin position="645"/>
        <end position="654"/>
    </location>
</feature>
<feature type="compositionally biased region" description="Basic and acidic residues" evidence="2">
    <location>
        <begin position="354"/>
        <end position="363"/>
    </location>
</feature>
<proteinExistence type="predicted"/>
<organism evidence="3 4">
    <name type="scientific">Papaver nudicaule</name>
    <name type="common">Iceland poppy</name>
    <dbReference type="NCBI Taxonomy" id="74823"/>
    <lineage>
        <taxon>Eukaryota</taxon>
        <taxon>Viridiplantae</taxon>
        <taxon>Streptophyta</taxon>
        <taxon>Embryophyta</taxon>
        <taxon>Tracheophyta</taxon>
        <taxon>Spermatophyta</taxon>
        <taxon>Magnoliopsida</taxon>
        <taxon>Ranunculales</taxon>
        <taxon>Papaveraceae</taxon>
        <taxon>Papaveroideae</taxon>
        <taxon>Papaver</taxon>
    </lineage>
</organism>
<keyword evidence="4" id="KW-1185">Reference proteome</keyword>
<accession>A0AA41VIE3</accession>
<evidence type="ECO:0000256" key="1">
    <source>
        <dbReference type="SAM" id="Coils"/>
    </source>
</evidence>
<feature type="coiled-coil region" evidence="1">
    <location>
        <begin position="258"/>
        <end position="292"/>
    </location>
</feature>
<evidence type="ECO:0000256" key="2">
    <source>
        <dbReference type="SAM" id="MobiDB-lite"/>
    </source>
</evidence>
<evidence type="ECO:0000313" key="4">
    <source>
        <dbReference type="Proteomes" id="UP001177140"/>
    </source>
</evidence>
<feature type="region of interest" description="Disordered" evidence="2">
    <location>
        <begin position="337"/>
        <end position="363"/>
    </location>
</feature>
<keyword evidence="1" id="KW-0175">Coiled coil</keyword>
<feature type="compositionally biased region" description="Low complexity" evidence="2">
    <location>
        <begin position="82"/>
        <end position="91"/>
    </location>
</feature>
<sequence>MQMNNLEPPQVPAYRLSICDRHPDEPVTGFCASCLRERLAGLDPANQNPNPNNNNNRLKTSTTSALKAIFRGNNQNHHNKPSSSSNGGSSSFFPELRRSKSFSGGRGERFSGVIIEPQRKSCDVRVRNTLSSLFHLDSNYSNHVEKGAQSSVISNNEVLGCENIDVDSRNLGGFSGGCGIEKPVFESKEEEDEEEEDEEVEELVSIEEEEVEDVVSIEEEELEELVPVEEGEIQEEIRRFSENGVVTAQGVSTVVEERVGEIEEVVEIEEEKEEAEEEVLVEEDEILMEEVKTMKDHINLESQCKKPTGGRDLKEIAGSFWLAASVFSKKLQKWRKKQKMKKRENGRNSASMRVEQRAGGRRFRETQSEIADYGFGRRSCDTDPRFSLDAGRMSLDAGRMSMDAGRMSLDAGRMSLDAGRMSFDDPRHSWDEPRASWDGYLMGRMFPRIPPMVSVTEDAPAPVHRIDNQIPVEESFNDDITMAYPGGSFQTKDYYADSLKRKSLDRSNSVRKMVAEVDEMKFVSNSKVSPANIDYFNVTKLDRDSRESTSNSLRDDRSESFDSSFRDAAGDHRKGSKKSRRWSKAWNIWGFIHRKGGNKDEEERYCRGNVVDRSFSESWPELRRDISEEARMGYNRNSFRSISSVSWRHSSSNNGGLFGSRRKSSAETNGHSKKRKEEFMLERNRSARYSPNNVDKGLLRFYLTPLRSSRRNGLGKSRPNNSHSIASSVLRMY</sequence>
<gene>
    <name evidence="3" type="ORF">MKW94_024330</name>
</gene>